<keyword evidence="2" id="KW-1185">Reference proteome</keyword>
<reference evidence="1 2" key="1">
    <citation type="journal article" date="2017" name="Mol. Biol. Evol.">
        <title>The 4-celled Tetrabaena socialis nuclear genome reveals the essential components for genetic control of cell number at the origin of multicellularity in the volvocine lineage.</title>
        <authorList>
            <person name="Featherston J."/>
            <person name="Arakaki Y."/>
            <person name="Hanschen E.R."/>
            <person name="Ferris P.J."/>
            <person name="Michod R.E."/>
            <person name="Olson B.J.S.C."/>
            <person name="Nozaki H."/>
            <person name="Durand P.M."/>
        </authorList>
    </citation>
    <scope>NUCLEOTIDE SEQUENCE [LARGE SCALE GENOMIC DNA]</scope>
    <source>
        <strain evidence="1 2">NIES-571</strain>
    </source>
</reference>
<comment type="caution">
    <text evidence="1">The sequence shown here is derived from an EMBL/GenBank/DDBJ whole genome shotgun (WGS) entry which is preliminary data.</text>
</comment>
<name>A0A2J8AJR7_9CHLO</name>
<dbReference type="OrthoDB" id="534529at2759"/>
<evidence type="ECO:0000313" key="2">
    <source>
        <dbReference type="Proteomes" id="UP000236333"/>
    </source>
</evidence>
<protein>
    <submittedName>
        <fullName evidence="1">Uncharacterized protein</fullName>
    </submittedName>
</protein>
<feature type="non-terminal residue" evidence="1">
    <location>
        <position position="1"/>
    </location>
</feature>
<accession>A0A2J8AJR7</accession>
<dbReference type="EMBL" id="PGGS01000004">
    <property type="protein sequence ID" value="PNH12757.1"/>
    <property type="molecule type" value="Genomic_DNA"/>
</dbReference>
<evidence type="ECO:0000313" key="1">
    <source>
        <dbReference type="EMBL" id="PNH12757.1"/>
    </source>
</evidence>
<dbReference type="Proteomes" id="UP000236333">
    <property type="component" value="Unassembled WGS sequence"/>
</dbReference>
<dbReference type="AlphaFoldDB" id="A0A2J8AJR7"/>
<proteinExistence type="predicted"/>
<gene>
    <name evidence="1" type="ORF">TSOC_000241</name>
</gene>
<organism evidence="1 2">
    <name type="scientific">Tetrabaena socialis</name>
    <dbReference type="NCBI Taxonomy" id="47790"/>
    <lineage>
        <taxon>Eukaryota</taxon>
        <taxon>Viridiplantae</taxon>
        <taxon>Chlorophyta</taxon>
        <taxon>core chlorophytes</taxon>
        <taxon>Chlorophyceae</taxon>
        <taxon>CS clade</taxon>
        <taxon>Chlamydomonadales</taxon>
        <taxon>Tetrabaenaceae</taxon>
        <taxon>Tetrabaena</taxon>
    </lineage>
</organism>
<sequence length="135" mass="14700">VNGRASSATSSRDHCFALETMDEDGQGWVRQELGDALIGLAHRTPRATARTTQLLRYRGDLADSGKAMRRDCSRAPGGVTLCNKENQDCVGLSVEVDPGCLRELAAQQAADVVYAVESLDTAIMDSLNNFLWWRG</sequence>